<feature type="compositionally biased region" description="Polar residues" evidence="2">
    <location>
        <begin position="35"/>
        <end position="49"/>
    </location>
</feature>
<reference evidence="3" key="1">
    <citation type="submission" date="2014-05" db="EMBL/GenBank/DDBJ databases">
        <title>The transcriptome of the halophilic microalga Tetraselmis sp. GSL018 isolated from the Great Salt Lake, Utah.</title>
        <authorList>
            <person name="Jinkerson R.E."/>
            <person name="D'Adamo S."/>
            <person name="Posewitz M.C."/>
        </authorList>
    </citation>
    <scope>NUCLEOTIDE SEQUENCE</scope>
    <source>
        <strain evidence="3">GSL018</strain>
    </source>
</reference>
<dbReference type="PANTHER" id="PTHR40515:SF1">
    <property type="entry name" value="CILIA- AND FLAGELLA-ASSOCIATED PROTEIN 157"/>
    <property type="match status" value="1"/>
</dbReference>
<feature type="region of interest" description="Disordered" evidence="2">
    <location>
        <begin position="30"/>
        <end position="109"/>
    </location>
</feature>
<accession>A0A061RLZ4</accession>
<evidence type="ECO:0000256" key="2">
    <source>
        <dbReference type="SAM" id="MobiDB-lite"/>
    </source>
</evidence>
<organism evidence="3">
    <name type="scientific">Tetraselmis sp. GSL018</name>
    <dbReference type="NCBI Taxonomy" id="582737"/>
    <lineage>
        <taxon>Eukaryota</taxon>
        <taxon>Viridiplantae</taxon>
        <taxon>Chlorophyta</taxon>
        <taxon>core chlorophytes</taxon>
        <taxon>Chlorodendrophyceae</taxon>
        <taxon>Chlorodendrales</taxon>
        <taxon>Chlorodendraceae</taxon>
        <taxon>Tetraselmis</taxon>
    </lineage>
</organism>
<feature type="coiled-coil region" evidence="1">
    <location>
        <begin position="116"/>
        <end position="168"/>
    </location>
</feature>
<evidence type="ECO:0000313" key="3">
    <source>
        <dbReference type="EMBL" id="JAC71645.1"/>
    </source>
</evidence>
<feature type="region of interest" description="Disordered" evidence="2">
    <location>
        <begin position="451"/>
        <end position="478"/>
    </location>
</feature>
<dbReference type="EMBL" id="GBEZ01014426">
    <property type="protein sequence ID" value="JAC71645.1"/>
    <property type="molecule type" value="Transcribed_RNA"/>
</dbReference>
<feature type="region of interest" description="Disordered" evidence="2">
    <location>
        <begin position="555"/>
        <end position="585"/>
    </location>
</feature>
<name>A0A061RLZ4_9CHLO</name>
<proteinExistence type="predicted"/>
<feature type="region of interest" description="Disordered" evidence="2">
    <location>
        <begin position="334"/>
        <end position="389"/>
    </location>
</feature>
<feature type="compositionally biased region" description="Polar residues" evidence="2">
    <location>
        <begin position="334"/>
        <end position="344"/>
    </location>
</feature>
<dbReference type="AlphaFoldDB" id="A0A061RLZ4"/>
<feature type="compositionally biased region" description="Low complexity" evidence="2">
    <location>
        <begin position="557"/>
        <end position="583"/>
    </location>
</feature>
<gene>
    <name evidence="3" type="ORF">TSPGSL018_1429</name>
</gene>
<evidence type="ECO:0000256" key="1">
    <source>
        <dbReference type="SAM" id="Coils"/>
    </source>
</evidence>
<sequence>MQTREEKNVGFSAWYAPAAKMLAKAEEVALEVQSKGKSVQNAWSSSTSTPARRGSPPARGSAPSSPAHGSPPGERPRPSRDGTPQHRRRLLALETSPTGTDRDAASPDGLKLAHRVEELQAEARTASRRIQELEKDLCKRQESYIRREQKYKEEIAELQERVQELSSHDKWSKLELAGMQLKRSRAEQITSMHSEIQRTLEKMVPKRAEGAQVEGLRRSQSFAGPSPRPDTEMDAAPGSRRTDDFGERLREQEMLLKAERQVDDDKKALVEKLAALRKTLEDQRAANSELQSNAKLAHELGERLRSQFEMQEDDREMLIRQLEVLRSENSRLKNTIESSKTVPKTESKPAGLPLSASKRRLSSKSMFSRNQSVAKEVSEDSSASDEIPKAKSYEEVVEGLKKLLMEERARTKKARAAHVAELQQRTKLQMLLRQAVEDTRKKRIAADEFHVQSSARPQTAPIRRSGVHSSADSDAKRSFESITAMLPNELTTDDIMNEDMRNELVEQLLAKEEIMKVLFDRTFPGVDANPESKMATIQRIEQRHELERAQLTAQGMRSAAQRESISASRSAAAQSRRSVRGAQFGSTSRSLANQASFADAAYRSVTSSAGARRPWVMDADGMLAEFLGASNLTGSN</sequence>
<keyword evidence="1" id="KW-0175">Coiled coil</keyword>
<feature type="region of interest" description="Disordered" evidence="2">
    <location>
        <begin position="200"/>
        <end position="247"/>
    </location>
</feature>
<feature type="compositionally biased region" description="Basic and acidic residues" evidence="2">
    <location>
        <begin position="200"/>
        <end position="209"/>
    </location>
</feature>
<dbReference type="PANTHER" id="PTHR40515">
    <property type="entry name" value="CILIA- AND FLAGELLA-ASSOCIATED PROTEIN 157"/>
    <property type="match status" value="1"/>
</dbReference>
<feature type="compositionally biased region" description="Basic and acidic residues" evidence="2">
    <location>
        <begin position="74"/>
        <end position="84"/>
    </location>
</feature>
<feature type="compositionally biased region" description="Low complexity" evidence="2">
    <location>
        <begin position="50"/>
        <end position="72"/>
    </location>
</feature>
<protein>
    <submittedName>
        <fullName evidence="3">Uncharacterized protein</fullName>
    </submittedName>
</protein>